<name>A0ABT0NAA2_9GAMM</name>
<dbReference type="RefSeq" id="WP_249249446.1">
    <property type="nucleotide sequence ID" value="NZ_JAKIKT010000005.1"/>
</dbReference>
<dbReference type="Proteomes" id="UP001202831">
    <property type="component" value="Unassembled WGS sequence"/>
</dbReference>
<organism evidence="1 2">
    <name type="scientific">Shewanella corallii</name>
    <dbReference type="NCBI Taxonomy" id="560080"/>
    <lineage>
        <taxon>Bacteria</taxon>
        <taxon>Pseudomonadati</taxon>
        <taxon>Pseudomonadota</taxon>
        <taxon>Gammaproteobacteria</taxon>
        <taxon>Alteromonadales</taxon>
        <taxon>Shewanellaceae</taxon>
        <taxon>Shewanella</taxon>
    </lineage>
</organism>
<reference evidence="1 2" key="1">
    <citation type="submission" date="2022-01" db="EMBL/GenBank/DDBJ databases">
        <title>Whole genome-based taxonomy of the Shewanellaceae.</title>
        <authorList>
            <person name="Martin-Rodriguez A.J."/>
        </authorList>
    </citation>
    <scope>NUCLEOTIDE SEQUENCE [LARGE SCALE GENOMIC DNA]</scope>
    <source>
        <strain evidence="1 2">DSM 21332</strain>
    </source>
</reference>
<evidence type="ECO:0000313" key="1">
    <source>
        <dbReference type="EMBL" id="MCL2914791.1"/>
    </source>
</evidence>
<keyword evidence="2" id="KW-1185">Reference proteome</keyword>
<comment type="caution">
    <text evidence="1">The sequence shown here is derived from an EMBL/GenBank/DDBJ whole genome shotgun (WGS) entry which is preliminary data.</text>
</comment>
<dbReference type="EMBL" id="JAKIKT010000005">
    <property type="protein sequence ID" value="MCL2914791.1"/>
    <property type="molecule type" value="Genomic_DNA"/>
</dbReference>
<accession>A0ABT0NAA2</accession>
<evidence type="ECO:0000313" key="2">
    <source>
        <dbReference type="Proteomes" id="UP001202831"/>
    </source>
</evidence>
<protein>
    <submittedName>
        <fullName evidence="1">Uncharacterized protein</fullName>
    </submittedName>
</protein>
<sequence>MQISQAGYGYVTQATPSVGQGAQVPSRLDTSSVNAISDKKPDTASGQIIYERHLTTGRQAISQYLHTQHASQREAISQAVGIDTYA</sequence>
<proteinExistence type="predicted"/>
<gene>
    <name evidence="1" type="ORF">L2725_13525</name>
</gene>